<keyword evidence="4" id="KW-1185">Reference proteome</keyword>
<proteinExistence type="predicted"/>
<dbReference type="NCBIfam" id="TIGR04183">
    <property type="entry name" value="Por_Secre_tail"/>
    <property type="match status" value="1"/>
</dbReference>
<gene>
    <name evidence="3" type="ORF">FUA23_14565</name>
</gene>
<dbReference type="EMBL" id="VOXD01000022">
    <property type="protein sequence ID" value="TXF88506.1"/>
    <property type="molecule type" value="Genomic_DNA"/>
</dbReference>
<evidence type="ECO:0000313" key="3">
    <source>
        <dbReference type="EMBL" id="TXF88506.1"/>
    </source>
</evidence>
<keyword evidence="1" id="KW-0732">Signal</keyword>
<organism evidence="3 4">
    <name type="scientific">Neolewinella aurantiaca</name>
    <dbReference type="NCBI Taxonomy" id="2602767"/>
    <lineage>
        <taxon>Bacteria</taxon>
        <taxon>Pseudomonadati</taxon>
        <taxon>Bacteroidota</taxon>
        <taxon>Saprospiria</taxon>
        <taxon>Saprospirales</taxon>
        <taxon>Lewinellaceae</taxon>
        <taxon>Neolewinella</taxon>
    </lineage>
</organism>
<comment type="caution">
    <text evidence="3">The sequence shown here is derived from an EMBL/GenBank/DDBJ whole genome shotgun (WGS) entry which is preliminary data.</text>
</comment>
<dbReference type="RefSeq" id="WP_147931488.1">
    <property type="nucleotide sequence ID" value="NZ_VOXD01000022.1"/>
</dbReference>
<dbReference type="InterPro" id="IPR056600">
    <property type="entry name" value="GBD_T9SS_assoc"/>
</dbReference>
<protein>
    <submittedName>
        <fullName evidence="3">T9SS type A sorting domain-containing protein</fullName>
    </submittedName>
</protein>
<dbReference type="Pfam" id="PF23759">
    <property type="entry name" value="GBD_T9SS_assoc"/>
    <property type="match status" value="2"/>
</dbReference>
<evidence type="ECO:0000313" key="4">
    <source>
        <dbReference type="Proteomes" id="UP000321907"/>
    </source>
</evidence>
<feature type="domain" description="T9SS-like galactose binding" evidence="2">
    <location>
        <begin position="263"/>
        <end position="385"/>
    </location>
</feature>
<dbReference type="OrthoDB" id="1113525at2"/>
<sequence>MRTLLLFTMLLLCGSLSAQIGINEDFESGFPSSWSNAGSSSSTFGACDGTSIRDNIYSGSATGSVTTNTATNATTDEVTISFDYKIVDYYSTSSAADSDFGQVELLYSTDGSTFSSIWTTTTPVGTCTNQVVTIPANTLTAGDDVTFRFEYTWNADDWYIYLDNFSATQPGACVEATATYTVAEDCANGQFSIDVAVTDPGSATTLTIADDQGSATQAANLSGVNTFGPYASETDVVFTITNDQNGSCSTTSPTQSFICPPPNDLCSGAEALTVTTDGTCSAPLTTTNLSSTASGTTPTPTCGSFGAGQDVWYTAIVPASGDLTIEVGTAGGPTDMVMQAYSGTCGALIAIECDDDGGSSFTPFLELTGRTPGETITLRLFESGNNSFGDFTICAYSLNCASPTATYAISEDCANDQFYVEIVISDVGTATTLTIADDQGSPTQTASMTDTYTFGPYASGTSVVFTTTNDQDGACFITSPTQSFTCPPPNNECSTAQALFCGGTPIDGSTVSATDNADGIGCDMGPAVWYTFSGNGFDVTLTADPESGYDIELGVYSGDCAGTLTSEECVDSGGSGTAEDYTFTTVSGVTYYASVGHYSNTSTQTGDFTIGIECGTCAPPEATATVATSCNLSGEYEVTLDISSLGSATSLSVSDGTPPTTITNTGEITYSYPPGSGTITFTLTNDQDGTCEITRTATIPAACPPPNDACAGAIALTDISGAPTAASGDTYDSSDATQSASVDYCTGNDNDDLWFTVTVPNGAGDVITITTGGTTDMVIGLYSGDCENLVGLKCVDEHASGVDAPETLVYTVPAARGGAAAPQTYFVQVYDYFASGGEFTVSASTALPVDLISFNGQAMEKANKLTWSTAREEAADRYVVERSSNANNDWAAIGEVLAAGDSETELFYELMDESPLANAYYRLRMVDLDGTFTFSNIVELTNNTLGDTGLSVFPVPALSEVTVGFEAQAAGKAMIVLTDLTGRTISEQEVNVAAGYNAETVNLQPRASGVFLVRVSVDGRQMVHRLIKR</sequence>
<feature type="chain" id="PRO_5022901308" evidence="1">
    <location>
        <begin position="21"/>
        <end position="1029"/>
    </location>
</feature>
<dbReference type="AlphaFoldDB" id="A0A5C7FC66"/>
<evidence type="ECO:0000259" key="2">
    <source>
        <dbReference type="Pfam" id="PF23759"/>
    </source>
</evidence>
<feature type="domain" description="T9SS-like galactose binding" evidence="2">
    <location>
        <begin position="707"/>
        <end position="799"/>
    </location>
</feature>
<dbReference type="Gene3D" id="2.60.120.380">
    <property type="match status" value="2"/>
</dbReference>
<name>A0A5C7FC66_9BACT</name>
<feature type="signal peptide" evidence="1">
    <location>
        <begin position="1"/>
        <end position="20"/>
    </location>
</feature>
<accession>A0A5C7FC66</accession>
<dbReference type="Proteomes" id="UP000321907">
    <property type="component" value="Unassembled WGS sequence"/>
</dbReference>
<reference evidence="3 4" key="1">
    <citation type="submission" date="2019-08" db="EMBL/GenBank/DDBJ databases">
        <title>Lewinella sp. strain SSH13 Genome sequencing and assembly.</title>
        <authorList>
            <person name="Kim I."/>
        </authorList>
    </citation>
    <scope>NUCLEOTIDE SEQUENCE [LARGE SCALE GENOMIC DNA]</scope>
    <source>
        <strain evidence="3 4">SSH13</strain>
    </source>
</reference>
<evidence type="ECO:0000256" key="1">
    <source>
        <dbReference type="SAM" id="SignalP"/>
    </source>
</evidence>
<dbReference type="InterPro" id="IPR026444">
    <property type="entry name" value="Secre_tail"/>
</dbReference>